<evidence type="ECO:0000313" key="4">
    <source>
        <dbReference type="Proteomes" id="UP000037035"/>
    </source>
</evidence>
<reference evidence="3 4" key="1">
    <citation type="submission" date="2015-08" db="EMBL/GenBank/DDBJ databases">
        <title>Next Generation Sequencing and Analysis of the Genome of Puccinia sorghi L Schw, the Causal Agent of Maize Common Rust.</title>
        <authorList>
            <person name="Rochi L."/>
            <person name="Burguener G."/>
            <person name="Darino M."/>
            <person name="Turjanski A."/>
            <person name="Kreff E."/>
            <person name="Dieguez M.J."/>
            <person name="Sacco F."/>
        </authorList>
    </citation>
    <scope>NUCLEOTIDE SEQUENCE [LARGE SCALE GENOMIC DNA]</scope>
    <source>
        <strain evidence="3 4">RO10H11247</strain>
    </source>
</reference>
<keyword evidence="4" id="KW-1185">Reference proteome</keyword>
<gene>
    <name evidence="3" type="ORF">VP01_4055g1</name>
</gene>
<keyword evidence="2" id="KW-0812">Transmembrane</keyword>
<sequence>MQRGTSELHMRQSNSGPTKKRARRSTSAMKKHKAPPKRKKLVNVRRNNDNCPNNSSKNCPSSAPTPAMTDKQGHQQTGTLPGVSVYPVPVYHVFFLFFYFFLFIFYLFYFILFFIFYFFCFMTAYFFPGVQPMCVCVWGGGPVKLRGFFVLIYVTCLCFCLLSLLPLFKKKQKLDLYCANICMNGWFLEFISYGIDTVGSTWQMGYVVIFFEAVIFVRVPFVLGSFWCKGRQVIAGKWGESQGNVHEFPQIPHFLKLPRCYPSRLSLMQPTRMLHGSLLGRSQSGKFQEKFSATLTVSVHSGPLLPSVKISVNIPKSSLTHELNSLVSLRLESLVNLQAAMSDFQLQTMLSACFLIRLQKHVRKAYVCVRCLLQGLMSAICATVQTPNLKYLRVSEVDPGPGTETRIFIPFSSSISIISLTQTHCRNRSANAVAEVTAVATECHRCNITTSTRVDTGRGALRSSELCMSCRPFFRQGEVRESSPQSLFFGYELYPAKLEESYLIVLESSCTLGCDRCAPQHSHVFSLSSVPPGDGSFSPPSLGISAGIA</sequence>
<feature type="compositionally biased region" description="Low complexity" evidence="1">
    <location>
        <begin position="49"/>
        <end position="62"/>
    </location>
</feature>
<feature type="transmembrane region" description="Helical" evidence="2">
    <location>
        <begin position="174"/>
        <end position="195"/>
    </location>
</feature>
<feature type="compositionally biased region" description="Basic residues" evidence="1">
    <location>
        <begin position="18"/>
        <end position="43"/>
    </location>
</feature>
<evidence type="ECO:0000256" key="1">
    <source>
        <dbReference type="SAM" id="MobiDB-lite"/>
    </source>
</evidence>
<dbReference type="AlphaFoldDB" id="A0A0L6URL6"/>
<feature type="transmembrane region" description="Helical" evidence="2">
    <location>
        <begin position="94"/>
        <end position="127"/>
    </location>
</feature>
<comment type="caution">
    <text evidence="3">The sequence shown here is derived from an EMBL/GenBank/DDBJ whole genome shotgun (WGS) entry which is preliminary data.</text>
</comment>
<evidence type="ECO:0000256" key="2">
    <source>
        <dbReference type="SAM" id="Phobius"/>
    </source>
</evidence>
<feature type="region of interest" description="Disordered" evidence="1">
    <location>
        <begin position="530"/>
        <end position="549"/>
    </location>
</feature>
<feature type="transmembrane region" description="Helical" evidence="2">
    <location>
        <begin position="207"/>
        <end position="228"/>
    </location>
</feature>
<keyword evidence="2" id="KW-1133">Transmembrane helix</keyword>
<dbReference type="VEuPathDB" id="FungiDB:VP01_4055g1"/>
<feature type="region of interest" description="Disordered" evidence="1">
    <location>
        <begin position="1"/>
        <end position="75"/>
    </location>
</feature>
<feature type="compositionally biased region" description="Basic and acidic residues" evidence="1">
    <location>
        <begin position="1"/>
        <end position="10"/>
    </location>
</feature>
<proteinExistence type="predicted"/>
<feature type="transmembrane region" description="Helical" evidence="2">
    <location>
        <begin position="147"/>
        <end position="167"/>
    </location>
</feature>
<organism evidence="3 4">
    <name type="scientific">Puccinia sorghi</name>
    <dbReference type="NCBI Taxonomy" id="27349"/>
    <lineage>
        <taxon>Eukaryota</taxon>
        <taxon>Fungi</taxon>
        <taxon>Dikarya</taxon>
        <taxon>Basidiomycota</taxon>
        <taxon>Pucciniomycotina</taxon>
        <taxon>Pucciniomycetes</taxon>
        <taxon>Pucciniales</taxon>
        <taxon>Pucciniaceae</taxon>
        <taxon>Puccinia</taxon>
    </lineage>
</organism>
<dbReference type="Proteomes" id="UP000037035">
    <property type="component" value="Unassembled WGS sequence"/>
</dbReference>
<protein>
    <submittedName>
        <fullName evidence="3">Uncharacterized protein</fullName>
    </submittedName>
</protein>
<name>A0A0L6URL6_9BASI</name>
<keyword evidence="2" id="KW-0472">Membrane</keyword>
<accession>A0A0L6URL6</accession>
<dbReference type="EMBL" id="LAVV01009119">
    <property type="protein sequence ID" value="KNZ51186.1"/>
    <property type="molecule type" value="Genomic_DNA"/>
</dbReference>
<evidence type="ECO:0000313" key="3">
    <source>
        <dbReference type="EMBL" id="KNZ51186.1"/>
    </source>
</evidence>